<dbReference type="InterPro" id="IPR005186">
    <property type="entry name" value="FlaG"/>
</dbReference>
<dbReference type="SUPFAM" id="SSF160214">
    <property type="entry name" value="FlaG-like"/>
    <property type="match status" value="1"/>
</dbReference>
<dbReference type="InterPro" id="IPR035924">
    <property type="entry name" value="FlaG-like_sf"/>
</dbReference>
<evidence type="ECO:0000313" key="3">
    <source>
        <dbReference type="Proteomes" id="UP000292039"/>
    </source>
</evidence>
<organism evidence="2 3">
    <name type="scientific">Kerstersia gyiorum</name>
    <dbReference type="NCBI Taxonomy" id="206506"/>
    <lineage>
        <taxon>Bacteria</taxon>
        <taxon>Pseudomonadati</taxon>
        <taxon>Pseudomonadota</taxon>
        <taxon>Betaproteobacteria</taxon>
        <taxon>Burkholderiales</taxon>
        <taxon>Alcaligenaceae</taxon>
        <taxon>Kerstersia</taxon>
    </lineage>
</organism>
<dbReference type="RefSeq" id="WP_130487233.1">
    <property type="nucleotide sequence ID" value="NZ_CBCSEB010000011.1"/>
</dbReference>
<evidence type="ECO:0000256" key="1">
    <source>
        <dbReference type="SAM" id="MobiDB-lite"/>
    </source>
</evidence>
<protein>
    <submittedName>
        <fullName evidence="2">Flagellar protein FlaG</fullName>
    </submittedName>
</protein>
<reference evidence="2 3" key="1">
    <citation type="submission" date="2019-02" db="EMBL/GenBank/DDBJ databases">
        <title>Genomic Encyclopedia of Type Strains, Phase IV (KMG-IV): sequencing the most valuable type-strain genomes for metagenomic binning, comparative biology and taxonomic classification.</title>
        <authorList>
            <person name="Goeker M."/>
        </authorList>
    </citation>
    <scope>NUCLEOTIDE SEQUENCE [LARGE SCALE GENOMIC DNA]</scope>
    <source>
        <strain evidence="2 3">DSM 16618</strain>
    </source>
</reference>
<dbReference type="EMBL" id="SGWZ01000003">
    <property type="protein sequence ID" value="RZS69630.1"/>
    <property type="molecule type" value="Genomic_DNA"/>
</dbReference>
<dbReference type="AlphaFoldDB" id="A0A4V2F0D7"/>
<evidence type="ECO:0000313" key="2">
    <source>
        <dbReference type="EMBL" id="RZS69630.1"/>
    </source>
</evidence>
<name>A0A4V2F0D7_9BURK</name>
<proteinExistence type="predicted"/>
<dbReference type="PANTHER" id="PTHR37166">
    <property type="entry name" value="PROTEIN FLAG"/>
    <property type="match status" value="1"/>
</dbReference>
<comment type="caution">
    <text evidence="2">The sequence shown here is derived from an EMBL/GenBank/DDBJ whole genome shotgun (WGS) entry which is preliminary data.</text>
</comment>
<accession>A0A4V2F0D7</accession>
<keyword evidence="2" id="KW-0966">Cell projection</keyword>
<feature type="region of interest" description="Disordered" evidence="1">
    <location>
        <begin position="28"/>
        <end position="56"/>
    </location>
</feature>
<dbReference type="Pfam" id="PF03646">
    <property type="entry name" value="FlaG"/>
    <property type="match status" value="1"/>
</dbReference>
<dbReference type="Proteomes" id="UP000292039">
    <property type="component" value="Unassembled WGS sequence"/>
</dbReference>
<dbReference type="PANTHER" id="PTHR37166:SF1">
    <property type="entry name" value="PROTEIN FLAG"/>
    <property type="match status" value="1"/>
</dbReference>
<keyword evidence="2" id="KW-0282">Flagellum</keyword>
<sequence length="130" mass="13396">MAAVSSSTLLIAPIPAAVSTAVPAPRGLEKTAASGRTATDPQTQPAVTAQDETPSSPVLEEALAKLNQSMQAWATRLNFVADKEAQRIVIRIIDSDSGEVIKTIPSEAVLHAARLLNNQTGAAATIAAQA</sequence>
<gene>
    <name evidence="2" type="ORF">EV679_2234</name>
</gene>
<dbReference type="Gene3D" id="3.30.160.170">
    <property type="entry name" value="FlaG-like"/>
    <property type="match status" value="1"/>
</dbReference>
<feature type="compositionally biased region" description="Polar residues" evidence="1">
    <location>
        <begin position="34"/>
        <end position="56"/>
    </location>
</feature>
<keyword evidence="2" id="KW-0969">Cilium</keyword>